<comment type="caution">
    <text evidence="1">The sequence shown here is derived from an EMBL/GenBank/DDBJ whole genome shotgun (WGS) entry which is preliminary data.</text>
</comment>
<dbReference type="Proteomes" id="UP000326396">
    <property type="component" value="Linkage Group LG15"/>
</dbReference>
<keyword evidence="2" id="KW-1185">Reference proteome</keyword>
<dbReference type="PANTHER" id="PTHR36617">
    <property type="entry name" value="PROTEIN, PUTATIVE-RELATED"/>
    <property type="match status" value="1"/>
</dbReference>
<name>A0A5N6P142_9ASTR</name>
<proteinExistence type="predicted"/>
<evidence type="ECO:0000313" key="1">
    <source>
        <dbReference type="EMBL" id="KAD5802527.1"/>
    </source>
</evidence>
<dbReference type="AlphaFoldDB" id="A0A5N6P142"/>
<dbReference type="PANTHER" id="PTHR36617:SF15">
    <property type="entry name" value="REVERSE TRANSCRIPTASE ZINC-BINDING DOMAIN-CONTAINING PROTEIN"/>
    <property type="match status" value="1"/>
</dbReference>
<sequence length="326" mass="37142">MVTCNERQEDDGHCGVFRFGEQPQKDPEGCRSDPILLDLHADPIQEELIKITEVGNLIEIDVTGFKEQIEAIIGGEVKKFRGNKQMEWDYVNAHGRLGGILSIWDPVVFSKLGVTKEANFLHRKVARISDGWNDFTCMNSDGTTFSKIDRTSVSDRFYQRWPGAMLMAHTRKWFDYSIITLVTASVDYVPSPFKVYTSWLNIQGIDNVVVKAVWINARKHLGNGQLVKLNEERNKYEVLAELGFLPNQEKERVIKGEVGNGNSVSFWLDTWAGNKPLAETFPALFRLDQQKSSCVSERMQLVDQSYIFTWNWTSIPNGAAEVEELE</sequence>
<organism evidence="1 2">
    <name type="scientific">Mikania micrantha</name>
    <name type="common">bitter vine</name>
    <dbReference type="NCBI Taxonomy" id="192012"/>
    <lineage>
        <taxon>Eukaryota</taxon>
        <taxon>Viridiplantae</taxon>
        <taxon>Streptophyta</taxon>
        <taxon>Embryophyta</taxon>
        <taxon>Tracheophyta</taxon>
        <taxon>Spermatophyta</taxon>
        <taxon>Magnoliopsida</taxon>
        <taxon>eudicotyledons</taxon>
        <taxon>Gunneridae</taxon>
        <taxon>Pentapetalae</taxon>
        <taxon>asterids</taxon>
        <taxon>campanulids</taxon>
        <taxon>Asterales</taxon>
        <taxon>Asteraceae</taxon>
        <taxon>Asteroideae</taxon>
        <taxon>Heliantheae alliance</taxon>
        <taxon>Eupatorieae</taxon>
        <taxon>Mikania</taxon>
    </lineage>
</organism>
<protein>
    <submittedName>
        <fullName evidence="1">Uncharacterized protein</fullName>
    </submittedName>
</protein>
<gene>
    <name evidence="1" type="ORF">E3N88_13887</name>
</gene>
<reference evidence="1 2" key="1">
    <citation type="submission" date="2019-05" db="EMBL/GenBank/DDBJ databases">
        <title>Mikania micrantha, genome provides insights into the molecular mechanism of rapid growth.</title>
        <authorList>
            <person name="Liu B."/>
        </authorList>
    </citation>
    <scope>NUCLEOTIDE SEQUENCE [LARGE SCALE GENOMIC DNA]</scope>
    <source>
        <strain evidence="1">NLD-2019</strain>
        <tissue evidence="1">Leaf</tissue>
    </source>
</reference>
<evidence type="ECO:0000313" key="2">
    <source>
        <dbReference type="Proteomes" id="UP000326396"/>
    </source>
</evidence>
<accession>A0A5N6P142</accession>
<dbReference type="EMBL" id="SZYD01000007">
    <property type="protein sequence ID" value="KAD5802527.1"/>
    <property type="molecule type" value="Genomic_DNA"/>
</dbReference>